<reference evidence="1 2" key="1">
    <citation type="submission" date="2018-07" db="EMBL/GenBank/DDBJ databases">
        <authorList>
            <person name="Marker K.J."/>
            <person name="Johnson R.A."/>
            <person name="Jones B.A."/>
            <person name="Hensley O.B."/>
            <person name="Delamare B.J."/>
            <person name="Bricker A.D."/>
            <person name="Gaffney B.L."/>
            <person name="Staples A.K."/>
            <person name="King R.A."/>
            <person name="Rinehart C.A."/>
            <person name="Rowland N.S."/>
            <person name="Garlena R.A."/>
            <person name="Russell D.A."/>
            <person name="Pope W.H."/>
            <person name="Jacobs-Sera D."/>
            <person name="Hendrix R.W."/>
            <person name="Hatfull G.F."/>
        </authorList>
    </citation>
    <scope>NUCLEOTIDE SEQUENCE [LARGE SCALE GENOMIC DNA]</scope>
</reference>
<protein>
    <submittedName>
        <fullName evidence="1">Uncharacterized protein</fullName>
    </submittedName>
</protein>
<evidence type="ECO:0000313" key="1">
    <source>
        <dbReference type="EMBL" id="AXQ64156.1"/>
    </source>
</evidence>
<dbReference type="Proteomes" id="UP000264538">
    <property type="component" value="Segment"/>
</dbReference>
<evidence type="ECO:0000313" key="2">
    <source>
        <dbReference type="Proteomes" id="UP000264538"/>
    </source>
</evidence>
<dbReference type="KEGG" id="vg:60330591"/>
<accession>A0A385DXH8</accession>
<name>A0A385DXH8_9CAUD</name>
<gene>
    <name evidence="1" type="primary">99</name>
    <name evidence="1" type="ORF">SEA_KRISTARAM_99</name>
</gene>
<dbReference type="RefSeq" id="YP_009959052.1">
    <property type="nucleotide sequence ID" value="NC_051676.1"/>
</dbReference>
<proteinExistence type="predicted"/>
<sequence>MSASPLLIAHLFIKGRVKFGVLRNNGRQEAASHPSVLFGWNVHLDIPKIGHTVRLRTDTAVAG</sequence>
<organism evidence="1 2">
    <name type="scientific">Mycobacterium phage KristaRAM</name>
    <dbReference type="NCBI Taxonomy" id="2301700"/>
    <lineage>
        <taxon>Viruses</taxon>
        <taxon>Duplodnaviria</taxon>
        <taxon>Heunggongvirae</taxon>
        <taxon>Uroviricota</taxon>
        <taxon>Caudoviricetes</taxon>
        <taxon>Gracegardnervirinae</taxon>
        <taxon>Cheoctovirus</taxon>
        <taxon>Cheoctovirus kristaram</taxon>
    </lineage>
</organism>
<dbReference type="GeneID" id="60330591"/>
<keyword evidence="2" id="KW-1185">Reference proteome</keyword>
<dbReference type="EMBL" id="MH651178">
    <property type="protein sequence ID" value="AXQ64156.1"/>
    <property type="molecule type" value="Genomic_DNA"/>
</dbReference>